<accession>A0A6J1B8A6</accession>
<evidence type="ECO:0000256" key="2">
    <source>
        <dbReference type="ARBA" id="ARBA00004479"/>
    </source>
</evidence>
<organism evidence="26 27">
    <name type="scientific">Herrania umbratica</name>
    <dbReference type="NCBI Taxonomy" id="108875"/>
    <lineage>
        <taxon>Eukaryota</taxon>
        <taxon>Viridiplantae</taxon>
        <taxon>Streptophyta</taxon>
        <taxon>Embryophyta</taxon>
        <taxon>Tracheophyta</taxon>
        <taxon>Spermatophyta</taxon>
        <taxon>Magnoliopsida</taxon>
        <taxon>eudicotyledons</taxon>
        <taxon>Gunneridae</taxon>
        <taxon>Pentapetalae</taxon>
        <taxon>rosids</taxon>
        <taxon>malvids</taxon>
        <taxon>Malvales</taxon>
        <taxon>Malvaceae</taxon>
        <taxon>Byttnerioideae</taxon>
        <taxon>Herrania</taxon>
    </lineage>
</organism>
<dbReference type="Gene3D" id="3.80.10.10">
    <property type="entry name" value="Ribonuclease Inhibitor"/>
    <property type="match status" value="3"/>
</dbReference>
<keyword evidence="14" id="KW-0418">Kinase</keyword>
<dbReference type="InterPro" id="IPR008271">
    <property type="entry name" value="Ser/Thr_kinase_AS"/>
</dbReference>
<dbReference type="Pfam" id="PF08263">
    <property type="entry name" value="LRRNT_2"/>
    <property type="match status" value="1"/>
</dbReference>
<dbReference type="FunFam" id="3.80.10.10:FF:000288">
    <property type="entry name" value="LRR receptor-like serine/threonine-protein kinase EFR"/>
    <property type="match status" value="1"/>
</dbReference>
<evidence type="ECO:0000256" key="12">
    <source>
        <dbReference type="ARBA" id="ARBA00022737"/>
    </source>
</evidence>
<dbReference type="FunFam" id="3.80.10.10:FF:000095">
    <property type="entry name" value="LRR receptor-like serine/threonine-protein kinase GSO1"/>
    <property type="match status" value="1"/>
</dbReference>
<dbReference type="InterPro" id="IPR000719">
    <property type="entry name" value="Prot_kinase_dom"/>
</dbReference>
<dbReference type="PANTHER" id="PTHR27008:SF592">
    <property type="entry name" value="LEUCINE-RICH REPEAT RECEPTOR-LIKE PROTEIN KINASE FAMILY PROTEIN-RELATED"/>
    <property type="match status" value="1"/>
</dbReference>
<evidence type="ECO:0000256" key="11">
    <source>
        <dbReference type="ARBA" id="ARBA00022729"/>
    </source>
</evidence>
<evidence type="ECO:0000256" key="1">
    <source>
        <dbReference type="ARBA" id="ARBA00004162"/>
    </source>
</evidence>
<evidence type="ECO:0000256" key="6">
    <source>
        <dbReference type="ARBA" id="ARBA00022527"/>
    </source>
</evidence>
<dbReference type="PANTHER" id="PTHR27008">
    <property type="entry name" value="OS04G0122200 PROTEIN"/>
    <property type="match status" value="1"/>
</dbReference>
<dbReference type="GO" id="GO:0005524">
    <property type="term" value="F:ATP binding"/>
    <property type="evidence" value="ECO:0007669"/>
    <property type="project" value="UniProtKB-UniRule"/>
</dbReference>
<evidence type="ECO:0000256" key="21">
    <source>
        <dbReference type="ARBA" id="ARBA00048679"/>
    </source>
</evidence>
<dbReference type="InterPro" id="IPR051809">
    <property type="entry name" value="Plant_receptor-like_S/T_kinase"/>
</dbReference>
<dbReference type="FunFam" id="3.30.200.20:FF:000432">
    <property type="entry name" value="LRR receptor-like serine/threonine-protein kinase EFR"/>
    <property type="match status" value="1"/>
</dbReference>
<comment type="catalytic activity">
    <reaction evidence="20">
        <text>L-threonyl-[protein] + ATP = O-phospho-L-threonyl-[protein] + ADP + H(+)</text>
        <dbReference type="Rhea" id="RHEA:46608"/>
        <dbReference type="Rhea" id="RHEA-COMP:11060"/>
        <dbReference type="Rhea" id="RHEA-COMP:11605"/>
        <dbReference type="ChEBI" id="CHEBI:15378"/>
        <dbReference type="ChEBI" id="CHEBI:30013"/>
        <dbReference type="ChEBI" id="CHEBI:30616"/>
        <dbReference type="ChEBI" id="CHEBI:61977"/>
        <dbReference type="ChEBI" id="CHEBI:456216"/>
        <dbReference type="EC" id="2.7.11.1"/>
    </reaction>
</comment>
<keyword evidence="12" id="KW-0677">Repeat</keyword>
<keyword evidence="19" id="KW-0325">Glycoprotein</keyword>
<keyword evidence="13 22" id="KW-0547">Nucleotide-binding</keyword>
<proteinExistence type="inferred from homology"/>
<keyword evidence="16 23" id="KW-1133">Transmembrane helix</keyword>
<comment type="similarity">
    <text evidence="3">Belongs to the protein kinase superfamily. Ser/Thr protein kinase family.</text>
</comment>
<evidence type="ECO:0000256" key="4">
    <source>
        <dbReference type="ARBA" id="ARBA00012513"/>
    </source>
</evidence>
<evidence type="ECO:0000256" key="17">
    <source>
        <dbReference type="ARBA" id="ARBA00023136"/>
    </source>
</evidence>
<dbReference type="Gene3D" id="3.30.200.20">
    <property type="entry name" value="Phosphorylase Kinase, domain 1"/>
    <property type="match status" value="1"/>
</dbReference>
<evidence type="ECO:0000256" key="10">
    <source>
        <dbReference type="ARBA" id="ARBA00022692"/>
    </source>
</evidence>
<evidence type="ECO:0000256" key="24">
    <source>
        <dbReference type="SAM" id="SignalP"/>
    </source>
</evidence>
<keyword evidence="17 23" id="KW-0472">Membrane</keyword>
<dbReference type="Proteomes" id="UP000504621">
    <property type="component" value="Unplaced"/>
</dbReference>
<keyword evidence="10 23" id="KW-0812">Transmembrane</keyword>
<sequence length="1017" mass="110886">MVNLLVSIVIILSLLVAGSLKFAFALGNETDRISLLSIKDQLVGAGALDSWNASLHFCEWKGVTCGRRHQRVTALDLDCLKLAGSLSPSIGNLTFLRELNLSDNSLRGNIPKEVGYLRRLRVLHLFQNNLHGKVPVELANCSKLQAIALLHNNLTGEVPFQLGDLPNLIILSLGANNLVGGIPSSLGNLTSLWKLSLSYNHLEGNIPDALGRALNLRILFLGANNLAGTLPLSFHNLSSLEMINLGMNNFSRSLAAALGILSPNLRYFAIGGNHLFGTIPMSISNMSNLEMFDISMNGISGSVPNDLGNLKNLQEFKIGGNYFGNGKTGDLDFLSSLSNCSLLQMLELEVNRLGGLLPESIGNLSIQLNRLYIGWNKISGNVPEGIGNLVSLTVLDMRRNALEGCLPTSIGKLQNLARLFLSWNNFSGEIPSFIGNLSRLFDLYLDINNFKGKIPLALRNCKNMQNLFLSENKFSGHIPDQLFGAFKSLILVNISYNLLTGPLPSDFGNLKYLVGLFVYENKLSGEIPKTLGECSGLTSLDMARNFFQGSIPLSLGSLKSLETLNLSCNNLSGTIPHELEKLPFLSSLNLSFNHLEGEVPKKGVFNKSSGFLVVGNENLCGGIPEIKLPNCFNQEPRKKGTALSVKTIIVMILGILIASILVVLLFVHCCKHRSGKKLIPVALFGDGYLRVSYKELLLATGGFASSNLIGVGSFGSVYKGVLHQQEKPVAVKVLNLQNRGAAKSFMAECKALRKVRHRNLLKIITSCSSIDYQGNDFKALVFEFIPNGSLDSWLHKQHESRYLNFVQRLDIAIDVANAIDYLHHNCEAVIVHCDLKPSNVLLDDDMVAHVSDFGLAKLLSSDTDNMGNDQTGSSMMKGTIGYVPPEYGMGGAVSPEGDMYSYGILLLEMITGRRPTDGMFHGGLSLHNFCKMALPDQLKEILDFRLLEQVSENKERLTNLPNMEGGMLESLFSFTKIGVACSAEAPGERMGIKDAITQLLAIKAGLVRTGIHGKDRR</sequence>
<dbReference type="SMART" id="SM00220">
    <property type="entry name" value="S_TKc"/>
    <property type="match status" value="1"/>
</dbReference>
<keyword evidence="5" id="KW-1003">Cell membrane</keyword>
<keyword evidence="6" id="KW-0723">Serine/threonine-protein kinase</keyword>
<dbReference type="PROSITE" id="PS51450">
    <property type="entry name" value="LRR"/>
    <property type="match status" value="1"/>
</dbReference>
<reference evidence="27" key="1">
    <citation type="submission" date="2025-08" db="UniProtKB">
        <authorList>
            <consortium name="RefSeq"/>
        </authorList>
    </citation>
    <scope>IDENTIFICATION</scope>
    <source>
        <tissue evidence="27">Leaf</tissue>
    </source>
</reference>
<dbReference type="PROSITE" id="PS00108">
    <property type="entry name" value="PROTEIN_KINASE_ST"/>
    <property type="match status" value="1"/>
</dbReference>
<evidence type="ECO:0000256" key="15">
    <source>
        <dbReference type="ARBA" id="ARBA00022840"/>
    </source>
</evidence>
<evidence type="ECO:0000256" key="19">
    <source>
        <dbReference type="ARBA" id="ARBA00023180"/>
    </source>
</evidence>
<evidence type="ECO:0000256" key="7">
    <source>
        <dbReference type="ARBA" id="ARBA00022553"/>
    </source>
</evidence>
<gene>
    <name evidence="27" type="primary">LOC110425011</name>
</gene>
<evidence type="ECO:0000256" key="16">
    <source>
        <dbReference type="ARBA" id="ARBA00022989"/>
    </source>
</evidence>
<feature type="signal peptide" evidence="24">
    <location>
        <begin position="1"/>
        <end position="27"/>
    </location>
</feature>
<evidence type="ECO:0000259" key="25">
    <source>
        <dbReference type="PROSITE" id="PS50011"/>
    </source>
</evidence>
<dbReference type="PROSITE" id="PS50011">
    <property type="entry name" value="PROTEIN_KINASE_DOM"/>
    <property type="match status" value="1"/>
</dbReference>
<dbReference type="InterPro" id="IPR001611">
    <property type="entry name" value="Leu-rich_rpt"/>
</dbReference>
<dbReference type="InterPro" id="IPR013210">
    <property type="entry name" value="LRR_N_plant-typ"/>
</dbReference>
<dbReference type="SUPFAM" id="SSF56112">
    <property type="entry name" value="Protein kinase-like (PK-like)"/>
    <property type="match status" value="1"/>
</dbReference>
<dbReference type="InterPro" id="IPR032675">
    <property type="entry name" value="LRR_dom_sf"/>
</dbReference>
<dbReference type="EC" id="2.7.11.1" evidence="4"/>
<evidence type="ECO:0000313" key="26">
    <source>
        <dbReference type="Proteomes" id="UP000504621"/>
    </source>
</evidence>
<evidence type="ECO:0000256" key="9">
    <source>
        <dbReference type="ARBA" id="ARBA00022679"/>
    </source>
</evidence>
<protein>
    <recommendedName>
        <fullName evidence="4">non-specific serine/threonine protein kinase</fullName>
        <ecNumber evidence="4">2.7.11.1</ecNumber>
    </recommendedName>
</protein>
<evidence type="ECO:0000256" key="23">
    <source>
        <dbReference type="SAM" id="Phobius"/>
    </source>
</evidence>
<dbReference type="GO" id="GO:0005886">
    <property type="term" value="C:plasma membrane"/>
    <property type="evidence" value="ECO:0007669"/>
    <property type="project" value="UniProtKB-SubCell"/>
</dbReference>
<name>A0A6J1B8A6_9ROSI</name>
<dbReference type="RefSeq" id="XP_021295438.1">
    <property type="nucleotide sequence ID" value="XM_021439763.1"/>
</dbReference>
<evidence type="ECO:0000256" key="18">
    <source>
        <dbReference type="ARBA" id="ARBA00023170"/>
    </source>
</evidence>
<keyword evidence="18" id="KW-0675">Receptor</keyword>
<keyword evidence="26" id="KW-1185">Reference proteome</keyword>
<evidence type="ECO:0000256" key="22">
    <source>
        <dbReference type="PROSITE-ProRule" id="PRU10141"/>
    </source>
</evidence>
<evidence type="ECO:0000313" key="27">
    <source>
        <dbReference type="RefSeq" id="XP_021295438.1"/>
    </source>
</evidence>
<evidence type="ECO:0000256" key="5">
    <source>
        <dbReference type="ARBA" id="ARBA00022475"/>
    </source>
</evidence>
<comment type="subcellular location">
    <subcellularLocation>
        <location evidence="1">Cell membrane</location>
        <topology evidence="1">Single-pass membrane protein</topology>
    </subcellularLocation>
    <subcellularLocation>
        <location evidence="2">Membrane</location>
        <topology evidence="2">Single-pass type I membrane protein</topology>
    </subcellularLocation>
</comment>
<feature type="binding site" evidence="22">
    <location>
        <position position="732"/>
    </location>
    <ligand>
        <name>ATP</name>
        <dbReference type="ChEBI" id="CHEBI:30616"/>
    </ligand>
</feature>
<evidence type="ECO:0000256" key="20">
    <source>
        <dbReference type="ARBA" id="ARBA00047899"/>
    </source>
</evidence>
<dbReference type="Pfam" id="PF23598">
    <property type="entry name" value="LRR_14"/>
    <property type="match status" value="2"/>
</dbReference>
<dbReference type="InterPro" id="IPR011009">
    <property type="entry name" value="Kinase-like_dom_sf"/>
</dbReference>
<dbReference type="InterPro" id="IPR017441">
    <property type="entry name" value="Protein_kinase_ATP_BS"/>
</dbReference>
<evidence type="ECO:0000256" key="13">
    <source>
        <dbReference type="ARBA" id="ARBA00022741"/>
    </source>
</evidence>
<dbReference type="OrthoDB" id="676979at2759"/>
<comment type="catalytic activity">
    <reaction evidence="21">
        <text>L-seryl-[protein] + ATP = O-phospho-L-seryl-[protein] + ADP + H(+)</text>
        <dbReference type="Rhea" id="RHEA:17989"/>
        <dbReference type="Rhea" id="RHEA-COMP:9863"/>
        <dbReference type="Rhea" id="RHEA-COMP:11604"/>
        <dbReference type="ChEBI" id="CHEBI:15378"/>
        <dbReference type="ChEBI" id="CHEBI:29999"/>
        <dbReference type="ChEBI" id="CHEBI:30616"/>
        <dbReference type="ChEBI" id="CHEBI:83421"/>
        <dbReference type="ChEBI" id="CHEBI:456216"/>
        <dbReference type="EC" id="2.7.11.1"/>
    </reaction>
</comment>
<dbReference type="GO" id="GO:0004674">
    <property type="term" value="F:protein serine/threonine kinase activity"/>
    <property type="evidence" value="ECO:0007669"/>
    <property type="project" value="UniProtKB-KW"/>
</dbReference>
<feature type="chain" id="PRO_5027095360" description="non-specific serine/threonine protein kinase" evidence="24">
    <location>
        <begin position="28"/>
        <end position="1017"/>
    </location>
</feature>
<dbReference type="Gene3D" id="1.10.510.10">
    <property type="entry name" value="Transferase(Phosphotransferase) domain 1"/>
    <property type="match status" value="1"/>
</dbReference>
<dbReference type="InterPro" id="IPR055414">
    <property type="entry name" value="LRR_R13L4/SHOC2-like"/>
</dbReference>
<keyword evidence="7" id="KW-0597">Phosphoprotein</keyword>
<dbReference type="SUPFAM" id="SSF52058">
    <property type="entry name" value="L domain-like"/>
    <property type="match status" value="2"/>
</dbReference>
<evidence type="ECO:0000256" key="14">
    <source>
        <dbReference type="ARBA" id="ARBA00022777"/>
    </source>
</evidence>
<dbReference type="AlphaFoldDB" id="A0A6J1B8A6"/>
<evidence type="ECO:0000256" key="3">
    <source>
        <dbReference type="ARBA" id="ARBA00008684"/>
    </source>
</evidence>
<evidence type="ECO:0000256" key="8">
    <source>
        <dbReference type="ARBA" id="ARBA00022614"/>
    </source>
</evidence>
<keyword evidence="8" id="KW-0433">Leucine-rich repeat</keyword>
<keyword evidence="11 24" id="KW-0732">Signal</keyword>
<dbReference type="Pfam" id="PF00069">
    <property type="entry name" value="Pkinase"/>
    <property type="match status" value="1"/>
</dbReference>
<feature type="domain" description="Protein kinase" evidence="25">
    <location>
        <begin position="703"/>
        <end position="972"/>
    </location>
</feature>
<keyword evidence="9" id="KW-0808">Transferase</keyword>
<dbReference type="Pfam" id="PF00560">
    <property type="entry name" value="LRR_1"/>
    <property type="match status" value="1"/>
</dbReference>
<dbReference type="Pfam" id="PF13855">
    <property type="entry name" value="LRR_8"/>
    <property type="match status" value="1"/>
</dbReference>
<keyword evidence="15 22" id="KW-0067">ATP-binding</keyword>
<dbReference type="SMART" id="SM00369">
    <property type="entry name" value="LRR_TYP"/>
    <property type="match status" value="7"/>
</dbReference>
<dbReference type="InterPro" id="IPR003591">
    <property type="entry name" value="Leu-rich_rpt_typical-subtyp"/>
</dbReference>
<dbReference type="GeneID" id="110425011"/>
<feature type="transmembrane region" description="Helical" evidence="23">
    <location>
        <begin position="648"/>
        <end position="667"/>
    </location>
</feature>
<dbReference type="FunFam" id="1.10.510.10:FF:000358">
    <property type="entry name" value="Putative leucine-rich repeat receptor-like serine/threonine-protein kinase"/>
    <property type="match status" value="1"/>
</dbReference>
<dbReference type="PROSITE" id="PS00107">
    <property type="entry name" value="PROTEIN_KINASE_ATP"/>
    <property type="match status" value="1"/>
</dbReference>